<keyword evidence="1" id="KW-0732">Signal</keyword>
<gene>
    <name evidence="3" type="ORF">SAMN04515674_10444</name>
</gene>
<accession>A0A1I5RFI0</accession>
<reference evidence="3 4" key="1">
    <citation type="submission" date="2016-10" db="EMBL/GenBank/DDBJ databases">
        <authorList>
            <person name="de Groot N.N."/>
        </authorList>
    </citation>
    <scope>NUCLEOTIDE SEQUENCE [LARGE SCALE GENOMIC DNA]</scope>
    <source>
        <strain evidence="4">E92,LMG 26720,CCM 7988</strain>
    </source>
</reference>
<organism evidence="3 4">
    <name type="scientific">Pseudarcicella hirudinis</name>
    <dbReference type="NCBI Taxonomy" id="1079859"/>
    <lineage>
        <taxon>Bacteria</taxon>
        <taxon>Pseudomonadati</taxon>
        <taxon>Bacteroidota</taxon>
        <taxon>Cytophagia</taxon>
        <taxon>Cytophagales</taxon>
        <taxon>Flectobacillaceae</taxon>
        <taxon>Pseudarcicella</taxon>
    </lineage>
</organism>
<evidence type="ECO:0000256" key="1">
    <source>
        <dbReference type="SAM" id="SignalP"/>
    </source>
</evidence>
<evidence type="ECO:0000313" key="4">
    <source>
        <dbReference type="Proteomes" id="UP000199306"/>
    </source>
</evidence>
<dbReference type="InterPro" id="IPR041183">
    <property type="entry name" value="Cyclophilin-like"/>
</dbReference>
<evidence type="ECO:0000313" key="3">
    <source>
        <dbReference type="EMBL" id="SFP57087.1"/>
    </source>
</evidence>
<dbReference type="RefSeq" id="WP_177219336.1">
    <property type="nucleotide sequence ID" value="NZ_FOXH01000004.1"/>
</dbReference>
<feature type="domain" description="Cyclophilin-like" evidence="2">
    <location>
        <begin position="35"/>
        <end position="143"/>
    </location>
</feature>
<feature type="chain" id="PRO_5011447879" description="Cyclophilin-like domain-containing protein" evidence="1">
    <location>
        <begin position="23"/>
        <end position="145"/>
    </location>
</feature>
<dbReference type="PROSITE" id="PS51257">
    <property type="entry name" value="PROKAR_LIPOPROTEIN"/>
    <property type="match status" value="1"/>
</dbReference>
<keyword evidence="4" id="KW-1185">Reference proteome</keyword>
<dbReference type="Pfam" id="PF18050">
    <property type="entry name" value="Cyclophil_like2"/>
    <property type="match status" value="1"/>
</dbReference>
<protein>
    <recommendedName>
        <fullName evidence="2">Cyclophilin-like domain-containing protein</fullName>
    </recommendedName>
</protein>
<dbReference type="InterPro" id="IPR029000">
    <property type="entry name" value="Cyclophilin-like_dom_sf"/>
</dbReference>
<evidence type="ECO:0000259" key="2">
    <source>
        <dbReference type="Pfam" id="PF18050"/>
    </source>
</evidence>
<name>A0A1I5RFI0_9BACT</name>
<dbReference type="EMBL" id="FOXH01000004">
    <property type="protein sequence ID" value="SFP57087.1"/>
    <property type="molecule type" value="Genomic_DNA"/>
</dbReference>
<proteinExistence type="predicted"/>
<dbReference type="Proteomes" id="UP000199306">
    <property type="component" value="Unassembled WGS sequence"/>
</dbReference>
<sequence length="145" mass="15837">MKQPLLAIILIVSVLCNSTASCNEGDNMTNNKITIKVNSKTFTATLFNNGPAKAFKEILPLKLNMTELNGNEKYYDLSKNLPANSSNPETINNGDLALYGSKTIVLFYKTFSTSFSYTKLGQIEDPSGLAEVLGSENVSVVFELK</sequence>
<dbReference type="SUPFAM" id="SSF50891">
    <property type="entry name" value="Cyclophilin-like"/>
    <property type="match status" value="1"/>
</dbReference>
<dbReference type="AlphaFoldDB" id="A0A1I5RFI0"/>
<dbReference type="STRING" id="1079859.SAMN04515674_10444"/>
<dbReference type="Gene3D" id="2.40.100.20">
    <property type="match status" value="1"/>
</dbReference>
<feature type="signal peptide" evidence="1">
    <location>
        <begin position="1"/>
        <end position="22"/>
    </location>
</feature>